<keyword evidence="3" id="KW-1185">Reference proteome</keyword>
<keyword evidence="1" id="KW-1133">Transmembrane helix</keyword>
<reference evidence="2 3" key="1">
    <citation type="journal article" date="2018" name="Nat. Ecol. Evol.">
        <title>Pezizomycetes genomes reveal the molecular basis of ectomycorrhizal truffle lifestyle.</title>
        <authorList>
            <person name="Murat C."/>
            <person name="Payen T."/>
            <person name="Noel B."/>
            <person name="Kuo A."/>
            <person name="Morin E."/>
            <person name="Chen J."/>
            <person name="Kohler A."/>
            <person name="Krizsan K."/>
            <person name="Balestrini R."/>
            <person name="Da Silva C."/>
            <person name="Montanini B."/>
            <person name="Hainaut M."/>
            <person name="Levati E."/>
            <person name="Barry K.W."/>
            <person name="Belfiori B."/>
            <person name="Cichocki N."/>
            <person name="Clum A."/>
            <person name="Dockter R.B."/>
            <person name="Fauchery L."/>
            <person name="Guy J."/>
            <person name="Iotti M."/>
            <person name="Le Tacon F."/>
            <person name="Lindquist E.A."/>
            <person name="Lipzen A."/>
            <person name="Malagnac F."/>
            <person name="Mello A."/>
            <person name="Molinier V."/>
            <person name="Miyauchi S."/>
            <person name="Poulain J."/>
            <person name="Riccioni C."/>
            <person name="Rubini A."/>
            <person name="Sitrit Y."/>
            <person name="Splivallo R."/>
            <person name="Traeger S."/>
            <person name="Wang M."/>
            <person name="Zifcakova L."/>
            <person name="Wipf D."/>
            <person name="Zambonelli A."/>
            <person name="Paolocci F."/>
            <person name="Nowrousian M."/>
            <person name="Ottonello S."/>
            <person name="Baldrian P."/>
            <person name="Spatafora J.W."/>
            <person name="Henrissat B."/>
            <person name="Nagy L.G."/>
            <person name="Aury J.M."/>
            <person name="Wincker P."/>
            <person name="Grigoriev I.V."/>
            <person name="Bonfante P."/>
            <person name="Martin F.M."/>
        </authorList>
    </citation>
    <scope>NUCLEOTIDE SEQUENCE [LARGE SCALE GENOMIC DNA]</scope>
    <source>
        <strain evidence="2 3">120613-1</strain>
    </source>
</reference>
<dbReference type="EMBL" id="ML120367">
    <property type="protein sequence ID" value="RPB02636.1"/>
    <property type="molecule type" value="Genomic_DNA"/>
</dbReference>
<accession>A0A3N4JW97</accession>
<proteinExistence type="predicted"/>
<evidence type="ECO:0000313" key="2">
    <source>
        <dbReference type="EMBL" id="RPB02636.1"/>
    </source>
</evidence>
<gene>
    <name evidence="2" type="ORF">L873DRAFT_422265</name>
</gene>
<feature type="transmembrane region" description="Helical" evidence="1">
    <location>
        <begin position="6"/>
        <end position="35"/>
    </location>
</feature>
<evidence type="ECO:0000313" key="3">
    <source>
        <dbReference type="Proteomes" id="UP000276215"/>
    </source>
</evidence>
<dbReference type="AlphaFoldDB" id="A0A3N4JW97"/>
<keyword evidence="1" id="KW-0812">Transmembrane</keyword>
<organism evidence="2 3">
    <name type="scientific">Choiromyces venosus 120613-1</name>
    <dbReference type="NCBI Taxonomy" id="1336337"/>
    <lineage>
        <taxon>Eukaryota</taxon>
        <taxon>Fungi</taxon>
        <taxon>Dikarya</taxon>
        <taxon>Ascomycota</taxon>
        <taxon>Pezizomycotina</taxon>
        <taxon>Pezizomycetes</taxon>
        <taxon>Pezizales</taxon>
        <taxon>Tuberaceae</taxon>
        <taxon>Choiromyces</taxon>
    </lineage>
</organism>
<evidence type="ECO:0000256" key="1">
    <source>
        <dbReference type="SAM" id="Phobius"/>
    </source>
</evidence>
<keyword evidence="1" id="KW-0472">Membrane</keyword>
<protein>
    <submittedName>
        <fullName evidence="2">Uncharacterized protein</fullName>
    </submittedName>
</protein>
<name>A0A3N4JW97_9PEZI</name>
<dbReference type="Proteomes" id="UP000276215">
    <property type="component" value="Unassembled WGS sequence"/>
</dbReference>
<sequence length="75" mass="9076">MQFKAFIFFSFLTLPFVGSFFTSYWFLLLLFSFFINFHLFLPSHTVESGHIETIAKLVAQKIDIKLYYIRRKKRK</sequence>